<dbReference type="GO" id="GO:0016829">
    <property type="term" value="F:lyase activity"/>
    <property type="evidence" value="ECO:0007669"/>
    <property type="project" value="UniProtKB-KW"/>
</dbReference>
<reference evidence="6 7" key="1">
    <citation type="journal article" date="2013" name="Int. J. Syst. Evol. Microbiol.">
        <title>Azospirillum humicireducens sp. nov., a nitrogen-fixing bacterium isolated from a microbial fuel cell.</title>
        <authorList>
            <person name="Zhou S."/>
            <person name="Han L."/>
            <person name="Wang Y."/>
            <person name="Yang G."/>
            <person name="Zhuang L."/>
            <person name="Hu P."/>
        </authorList>
    </citation>
    <scope>NUCLEOTIDE SEQUENCE [LARGE SCALE GENOMIC DNA]</scope>
    <source>
        <strain evidence="6 7">SgZ-5</strain>
    </source>
</reference>
<gene>
    <name evidence="6" type="primary">ybaK</name>
    <name evidence="6" type="ORF">A6A40_12425</name>
</gene>
<accession>A0A160JHR5</accession>
<dbReference type="GO" id="GO:0002161">
    <property type="term" value="F:aminoacyl-tRNA deacylase activity"/>
    <property type="evidence" value="ECO:0007669"/>
    <property type="project" value="InterPro"/>
</dbReference>
<dbReference type="AlphaFoldDB" id="A0A160JHR5"/>
<evidence type="ECO:0000259" key="5">
    <source>
        <dbReference type="Pfam" id="PF04073"/>
    </source>
</evidence>
<evidence type="ECO:0000256" key="1">
    <source>
        <dbReference type="ARBA" id="ARBA00009798"/>
    </source>
</evidence>
<dbReference type="InterPro" id="IPR007214">
    <property type="entry name" value="YbaK/aa-tRNA-synth-assoc-dom"/>
</dbReference>
<dbReference type="OrthoDB" id="9809296at2"/>
<protein>
    <recommendedName>
        <fullName evidence="4">Cys-tRNA(Pro)/Cys-tRNA(Cys) deacylase</fullName>
        <ecNumber evidence="4">4.2.-.-</ecNumber>
    </recommendedName>
</protein>
<feature type="domain" description="YbaK/aminoacyl-tRNA synthetase-associated" evidence="5">
    <location>
        <begin position="36"/>
        <end position="148"/>
    </location>
</feature>
<dbReference type="InterPro" id="IPR004369">
    <property type="entry name" value="Prolyl-tRNA_editing_YbaK/EbsC"/>
</dbReference>
<keyword evidence="7" id="KW-1185">Reference proteome</keyword>
<dbReference type="Gene3D" id="3.90.960.10">
    <property type="entry name" value="YbaK/aminoacyl-tRNA synthetase-associated domain"/>
    <property type="match status" value="1"/>
</dbReference>
<organism evidence="6 7">
    <name type="scientific">Azospirillum humicireducens</name>
    <dbReference type="NCBI Taxonomy" id="1226968"/>
    <lineage>
        <taxon>Bacteria</taxon>
        <taxon>Pseudomonadati</taxon>
        <taxon>Pseudomonadota</taxon>
        <taxon>Alphaproteobacteria</taxon>
        <taxon>Rhodospirillales</taxon>
        <taxon>Azospirillaceae</taxon>
        <taxon>Azospirillum</taxon>
    </lineage>
</organism>
<dbReference type="CDD" id="cd00002">
    <property type="entry name" value="YbaK_deacylase"/>
    <property type="match status" value="1"/>
</dbReference>
<dbReference type="KEGG" id="ahu:A6A40_12425"/>
<dbReference type="Proteomes" id="UP000077405">
    <property type="component" value="Chromosome"/>
</dbReference>
<dbReference type="EMBL" id="CP015285">
    <property type="protein sequence ID" value="ANC92632.1"/>
    <property type="molecule type" value="Genomic_DNA"/>
</dbReference>
<proteinExistence type="inferred from homology"/>
<dbReference type="PANTHER" id="PTHR30411">
    <property type="entry name" value="CYTOPLASMIC PROTEIN"/>
    <property type="match status" value="1"/>
</dbReference>
<keyword evidence="2 4" id="KW-0648">Protein biosynthesis</keyword>
<evidence type="ECO:0000256" key="4">
    <source>
        <dbReference type="PIRNR" id="PIRNR006181"/>
    </source>
</evidence>
<evidence type="ECO:0000313" key="6">
    <source>
        <dbReference type="EMBL" id="ANC92632.1"/>
    </source>
</evidence>
<dbReference type="RefSeq" id="WP_063635679.1">
    <property type="nucleotide sequence ID" value="NZ_CP015285.1"/>
</dbReference>
<dbReference type="InterPro" id="IPR036754">
    <property type="entry name" value="YbaK/aa-tRNA-synt-asso_dom_sf"/>
</dbReference>
<evidence type="ECO:0000256" key="3">
    <source>
        <dbReference type="ARBA" id="ARBA00023239"/>
    </source>
</evidence>
<dbReference type="STRING" id="1226968.A6A40_12425"/>
<evidence type="ECO:0000313" key="7">
    <source>
        <dbReference type="Proteomes" id="UP000077405"/>
    </source>
</evidence>
<dbReference type="PIRSF" id="PIRSF006181">
    <property type="entry name" value="EbsC_YbaK"/>
    <property type="match status" value="1"/>
</dbReference>
<dbReference type="PANTHER" id="PTHR30411:SF0">
    <property type="entry name" value="CYS-TRNA(PRO)_CYS-TRNA(CYS) DEACYLASE YBAK"/>
    <property type="match status" value="1"/>
</dbReference>
<dbReference type="GO" id="GO:0006412">
    <property type="term" value="P:translation"/>
    <property type="evidence" value="ECO:0007669"/>
    <property type="project" value="UniProtKB-KW"/>
</dbReference>
<dbReference type="SUPFAM" id="SSF55826">
    <property type="entry name" value="YbaK/ProRS associated domain"/>
    <property type="match status" value="1"/>
</dbReference>
<dbReference type="EC" id="4.2.-.-" evidence="4"/>
<comment type="similarity">
    <text evidence="1 4">Belongs to the prolyl-tRNA editing family. YbaK/EbsC subfamily.</text>
</comment>
<dbReference type="NCBIfam" id="TIGR00011">
    <property type="entry name" value="YbaK_EbsC"/>
    <property type="match status" value="1"/>
</dbReference>
<evidence type="ECO:0000256" key="2">
    <source>
        <dbReference type="ARBA" id="ARBA00022917"/>
    </source>
</evidence>
<name>A0A160JHR5_9PROT</name>
<dbReference type="Pfam" id="PF04073">
    <property type="entry name" value="tRNA_edit"/>
    <property type="match status" value="1"/>
</dbReference>
<keyword evidence="3 4" id="KW-0456">Lyase</keyword>
<sequence>MAAKVTPAVNAAKAAGVGFRLMEYDYDPSADAIGLHAAESLGLDPAIVYKTLIVQLEPKALACAVIPVAAKLDLKAIAAAAKAKKADLADPALAEKTTGFLVGGISPLGQKKALPTFIDASAEALPEMVVNGGRRGLQIVLAPADLAKATNAAVCAIVAH</sequence>